<accession>A0A6A6GFZ3</accession>
<dbReference type="PRINTS" id="PR00081">
    <property type="entry name" value="GDHRDH"/>
</dbReference>
<dbReference type="Proteomes" id="UP000799538">
    <property type="component" value="Unassembled WGS sequence"/>
</dbReference>
<dbReference type="EMBL" id="ML992505">
    <property type="protein sequence ID" value="KAF2224370.1"/>
    <property type="molecule type" value="Genomic_DNA"/>
</dbReference>
<keyword evidence="1" id="KW-0560">Oxidoreductase</keyword>
<sequence>MAELAYLPRFLYYQWFLTPAYPTQSFDGKTIIVTGANTGLGFEAAKHFVRLGAEKVIIAVRTVSKGEEAKRQIEEATKRVGVVEVWQLDLSSYKSVQAFADKATSELKRIDVLLENAGINTQKFARTEGNESTITTNVVSTMLLALLLLPKLRETANTFSTRPHLTIVSSEVHFFSDLPERKDPSGSIFATLADESKFSATGRYPTSKLVLVMAIQRLVEEQRLKNKGASDGVIINHVNPGLCRSELARDAPGFAVTLFNLIFGARTTEVGSRTLVDAASFGPESHGLYLGNSRIERHAKFLDSEEGKKTSRRVWDELKEILEGVEPGVVQNV</sequence>
<gene>
    <name evidence="2" type="ORF">BDZ85DRAFT_100879</name>
</gene>
<evidence type="ECO:0000313" key="2">
    <source>
        <dbReference type="EMBL" id="KAF2224370.1"/>
    </source>
</evidence>
<name>A0A6A6GFZ3_9PEZI</name>
<evidence type="ECO:0000256" key="1">
    <source>
        <dbReference type="ARBA" id="ARBA00023002"/>
    </source>
</evidence>
<dbReference type="OrthoDB" id="542013at2759"/>
<dbReference type="PANTHER" id="PTHR43157:SF31">
    <property type="entry name" value="PHOSPHATIDYLINOSITOL-GLYCAN BIOSYNTHESIS CLASS F PROTEIN"/>
    <property type="match status" value="1"/>
</dbReference>
<proteinExistence type="predicted"/>
<dbReference type="SUPFAM" id="SSF51735">
    <property type="entry name" value="NAD(P)-binding Rossmann-fold domains"/>
    <property type="match status" value="1"/>
</dbReference>
<keyword evidence="3" id="KW-1185">Reference proteome</keyword>
<dbReference type="Gene3D" id="3.40.50.720">
    <property type="entry name" value="NAD(P)-binding Rossmann-like Domain"/>
    <property type="match status" value="1"/>
</dbReference>
<reference evidence="3" key="1">
    <citation type="journal article" date="2020" name="Stud. Mycol.">
        <title>101 Dothideomycetes genomes: A test case for predicting lifestyles and emergence of pathogens.</title>
        <authorList>
            <person name="Haridas S."/>
            <person name="Albert R."/>
            <person name="Binder M."/>
            <person name="Bloem J."/>
            <person name="LaButti K."/>
            <person name="Salamov A."/>
            <person name="Andreopoulos B."/>
            <person name="Baker S."/>
            <person name="Barry K."/>
            <person name="Bills G."/>
            <person name="Bluhm B."/>
            <person name="Cannon C."/>
            <person name="Castanera R."/>
            <person name="Culley D."/>
            <person name="Daum C."/>
            <person name="Ezra D."/>
            <person name="Gonzalez J."/>
            <person name="Henrissat B."/>
            <person name="Kuo A."/>
            <person name="Liang C."/>
            <person name="Lipzen A."/>
            <person name="Lutzoni F."/>
            <person name="Magnuson J."/>
            <person name="Mondo S."/>
            <person name="Nolan M."/>
            <person name="Ohm R."/>
            <person name="Pangilinan J."/>
            <person name="Park H.-J."/>
            <person name="Ramirez L."/>
            <person name="Alfaro M."/>
            <person name="Sun H."/>
            <person name="Tritt A."/>
            <person name="Yoshinaga Y."/>
            <person name="Zwiers L.-H."/>
            <person name="Turgeon B."/>
            <person name="Goodwin S."/>
            <person name="Spatafora J."/>
            <person name="Crous P."/>
            <person name="Grigoriev I."/>
        </authorList>
    </citation>
    <scope>NUCLEOTIDE SEQUENCE [LARGE SCALE GENOMIC DNA]</scope>
    <source>
        <strain evidence="3">CECT 20119</strain>
    </source>
</reference>
<dbReference type="Pfam" id="PF00106">
    <property type="entry name" value="adh_short"/>
    <property type="match status" value="1"/>
</dbReference>
<dbReference type="InterPro" id="IPR002347">
    <property type="entry name" value="SDR_fam"/>
</dbReference>
<dbReference type="PANTHER" id="PTHR43157">
    <property type="entry name" value="PHOSPHATIDYLINOSITOL-GLYCAN BIOSYNTHESIS CLASS F PROTEIN-RELATED"/>
    <property type="match status" value="1"/>
</dbReference>
<protein>
    <submittedName>
        <fullName evidence="2">Short-chain dehydrogenase/reductase</fullName>
    </submittedName>
</protein>
<evidence type="ECO:0000313" key="3">
    <source>
        <dbReference type="Proteomes" id="UP000799538"/>
    </source>
</evidence>
<organism evidence="2 3">
    <name type="scientific">Elsinoe ampelina</name>
    <dbReference type="NCBI Taxonomy" id="302913"/>
    <lineage>
        <taxon>Eukaryota</taxon>
        <taxon>Fungi</taxon>
        <taxon>Dikarya</taxon>
        <taxon>Ascomycota</taxon>
        <taxon>Pezizomycotina</taxon>
        <taxon>Dothideomycetes</taxon>
        <taxon>Dothideomycetidae</taxon>
        <taxon>Myriangiales</taxon>
        <taxon>Elsinoaceae</taxon>
        <taxon>Elsinoe</taxon>
    </lineage>
</organism>
<dbReference type="GO" id="GO:0016491">
    <property type="term" value="F:oxidoreductase activity"/>
    <property type="evidence" value="ECO:0007669"/>
    <property type="project" value="UniProtKB-KW"/>
</dbReference>
<dbReference type="AlphaFoldDB" id="A0A6A6GFZ3"/>
<dbReference type="InterPro" id="IPR036291">
    <property type="entry name" value="NAD(P)-bd_dom_sf"/>
</dbReference>